<dbReference type="EMBL" id="JAKWBL010000003">
    <property type="protein sequence ID" value="MCH5599233.1"/>
    <property type="molecule type" value="Genomic_DNA"/>
</dbReference>
<dbReference type="InterPro" id="IPR045351">
    <property type="entry name" value="DUF6531"/>
</dbReference>
<dbReference type="RefSeq" id="WP_240830922.1">
    <property type="nucleotide sequence ID" value="NZ_JAKWBL010000003.1"/>
</dbReference>
<evidence type="ECO:0000313" key="2">
    <source>
        <dbReference type="EMBL" id="MCH5599233.1"/>
    </source>
</evidence>
<protein>
    <submittedName>
        <fullName evidence="2">DUF6531 domain-containing protein</fullName>
    </submittedName>
</protein>
<name>A0ABS9SLH4_9BACT</name>
<dbReference type="Proteomes" id="UP001202248">
    <property type="component" value="Unassembled WGS sequence"/>
</dbReference>
<sequence length="414" mass="44884">MVTAGSAPNKGFGELFGEAKGKLDELQAGLAGIFPAMPGMPAGKYFDLAMGIDFEQTIAPPCPVFPVPHVGLIFDIFGAIMNAIASALPPPPAEGDGFSVAGVASAIVNALKPSVKVHSRWINNAGTPVMHLPAMFLHLLPLAVPTSSSEMWMGSSTVLADGGPFSTQFHPALSCNLVGFPSLPRMNKAPRPVLDLMLPTSLLLGIISSGGQVLVGGPPTIDLFQLMLSMGIKGLSKAWKKMGDKFQDVINKISKKNEGLANVLQSIKCKSFGEPVDAATGRVIHNNVDFELPGPIPFVWERTYYSDAAVETSLGYNWHHSYNIGLYDVGNGFAIRLKDGREAALPYLQNGELFYHRIEQLFFEKDEAGYFVTDADKLVYRFSEKRTGMALPCWLLLPIRKVFLFGLIMIQKEI</sequence>
<keyword evidence="3" id="KW-1185">Reference proteome</keyword>
<organism evidence="2 3">
    <name type="scientific">Niabella ginsengisoli</name>
    <dbReference type="NCBI Taxonomy" id="522298"/>
    <lineage>
        <taxon>Bacteria</taxon>
        <taxon>Pseudomonadati</taxon>
        <taxon>Bacteroidota</taxon>
        <taxon>Chitinophagia</taxon>
        <taxon>Chitinophagales</taxon>
        <taxon>Chitinophagaceae</taxon>
        <taxon>Niabella</taxon>
    </lineage>
</organism>
<proteinExistence type="predicted"/>
<accession>A0ABS9SLH4</accession>
<evidence type="ECO:0000259" key="1">
    <source>
        <dbReference type="Pfam" id="PF20148"/>
    </source>
</evidence>
<feature type="domain" description="DUF6531" evidence="1">
    <location>
        <begin position="273"/>
        <end position="343"/>
    </location>
</feature>
<reference evidence="2 3" key="1">
    <citation type="submission" date="2022-02" db="EMBL/GenBank/DDBJ databases">
        <authorList>
            <person name="Min J."/>
        </authorList>
    </citation>
    <scope>NUCLEOTIDE SEQUENCE [LARGE SCALE GENOMIC DNA]</scope>
    <source>
        <strain evidence="2 3">GR10-1</strain>
    </source>
</reference>
<evidence type="ECO:0000313" key="3">
    <source>
        <dbReference type="Proteomes" id="UP001202248"/>
    </source>
</evidence>
<comment type="caution">
    <text evidence="2">The sequence shown here is derived from an EMBL/GenBank/DDBJ whole genome shotgun (WGS) entry which is preliminary data.</text>
</comment>
<gene>
    <name evidence="2" type="ORF">MKP09_15620</name>
</gene>
<dbReference type="Pfam" id="PF20148">
    <property type="entry name" value="DUF6531"/>
    <property type="match status" value="1"/>
</dbReference>